<dbReference type="PANTHER" id="PTHR30386:SF17">
    <property type="entry name" value="ALKALINE PROTEASE SECRETION PROTEIN APRE"/>
    <property type="match status" value="1"/>
</dbReference>
<dbReference type="SUPFAM" id="SSF51230">
    <property type="entry name" value="Single hybrid motif"/>
    <property type="match status" value="1"/>
</dbReference>
<evidence type="ECO:0000259" key="11">
    <source>
        <dbReference type="Pfam" id="PF25994"/>
    </source>
</evidence>
<evidence type="ECO:0000256" key="1">
    <source>
        <dbReference type="ARBA" id="ARBA00004377"/>
    </source>
</evidence>
<keyword evidence="4 9" id="KW-1003">Cell membrane</keyword>
<comment type="subcellular location">
    <subcellularLocation>
        <location evidence="1 9">Cell inner membrane</location>
        <topology evidence="1 9">Single-pass membrane protein</topology>
    </subcellularLocation>
</comment>
<dbReference type="InterPro" id="IPR058982">
    <property type="entry name" value="Beta-barrel_AprE"/>
</dbReference>
<evidence type="ECO:0000256" key="2">
    <source>
        <dbReference type="ARBA" id="ARBA00009477"/>
    </source>
</evidence>
<dbReference type="Gene3D" id="2.40.50.100">
    <property type="match status" value="1"/>
</dbReference>
<reference evidence="14" key="1">
    <citation type="journal article" date="2019" name="Int. J. Syst. Evol. Microbiol.">
        <title>The Global Catalogue of Microorganisms (GCM) 10K type strain sequencing project: providing services to taxonomists for standard genome sequencing and annotation.</title>
        <authorList>
            <consortium name="The Broad Institute Genomics Platform"/>
            <consortium name="The Broad Institute Genome Sequencing Center for Infectious Disease"/>
            <person name="Wu L."/>
            <person name="Ma J."/>
        </authorList>
    </citation>
    <scope>NUCLEOTIDE SEQUENCE [LARGE SCALE GENOMIC DNA]</scope>
    <source>
        <strain evidence="14">KCTC 62192</strain>
    </source>
</reference>
<dbReference type="Gene3D" id="2.40.30.170">
    <property type="match status" value="1"/>
</dbReference>
<evidence type="ECO:0000256" key="5">
    <source>
        <dbReference type="ARBA" id="ARBA00022519"/>
    </source>
</evidence>
<keyword evidence="6" id="KW-0812">Transmembrane</keyword>
<keyword evidence="5 9" id="KW-0997">Cell inner membrane</keyword>
<comment type="similarity">
    <text evidence="2 9">Belongs to the membrane fusion protein (MFP) (TC 8.A.1) family.</text>
</comment>
<gene>
    <name evidence="13" type="ORF">ACFOES_17515</name>
</gene>
<dbReference type="InterPro" id="IPR010129">
    <property type="entry name" value="T1SS_HlyD"/>
</dbReference>
<accession>A0ABV7AKF1</accession>
<dbReference type="InterPro" id="IPR050739">
    <property type="entry name" value="MFP"/>
</dbReference>
<dbReference type="Pfam" id="PF26002">
    <property type="entry name" value="Beta-barrel_AprE"/>
    <property type="match status" value="1"/>
</dbReference>
<keyword evidence="8" id="KW-0472">Membrane</keyword>
<organism evidence="13 14">
    <name type="scientific">Acidimangrovimonas pyrenivorans</name>
    <dbReference type="NCBI Taxonomy" id="2030798"/>
    <lineage>
        <taxon>Bacteria</taxon>
        <taxon>Pseudomonadati</taxon>
        <taxon>Pseudomonadota</taxon>
        <taxon>Alphaproteobacteria</taxon>
        <taxon>Rhodobacterales</taxon>
        <taxon>Paracoccaceae</taxon>
        <taxon>Acidimangrovimonas</taxon>
    </lineage>
</organism>
<evidence type="ECO:0000313" key="13">
    <source>
        <dbReference type="EMBL" id="MFC2969899.1"/>
    </source>
</evidence>
<dbReference type="Proteomes" id="UP001595443">
    <property type="component" value="Unassembled WGS sequence"/>
</dbReference>
<name>A0ABV7AKF1_9RHOB</name>
<comment type="caution">
    <text evidence="13">The sequence shown here is derived from an EMBL/GenBank/DDBJ whole genome shotgun (WGS) entry which is preliminary data.</text>
</comment>
<dbReference type="NCBIfam" id="TIGR01843">
    <property type="entry name" value="type_I_hlyD"/>
    <property type="match status" value="1"/>
</dbReference>
<feature type="domain" description="AprE-like beta-barrel" evidence="12">
    <location>
        <begin position="320"/>
        <end position="409"/>
    </location>
</feature>
<evidence type="ECO:0000256" key="4">
    <source>
        <dbReference type="ARBA" id="ARBA00022475"/>
    </source>
</evidence>
<dbReference type="EMBL" id="JBHRSK010000016">
    <property type="protein sequence ID" value="MFC2969899.1"/>
    <property type="molecule type" value="Genomic_DNA"/>
</dbReference>
<keyword evidence="3 9" id="KW-0813">Transport</keyword>
<dbReference type="PRINTS" id="PR01490">
    <property type="entry name" value="RTXTOXIND"/>
</dbReference>
<evidence type="ECO:0000256" key="10">
    <source>
        <dbReference type="SAM" id="Coils"/>
    </source>
</evidence>
<evidence type="ECO:0000259" key="12">
    <source>
        <dbReference type="Pfam" id="PF26002"/>
    </source>
</evidence>
<keyword evidence="10" id="KW-0175">Coiled coil</keyword>
<keyword evidence="7" id="KW-1133">Transmembrane helix</keyword>
<evidence type="ECO:0000256" key="6">
    <source>
        <dbReference type="ARBA" id="ARBA00022692"/>
    </source>
</evidence>
<protein>
    <recommendedName>
        <fullName evidence="9">Membrane fusion protein (MFP) family protein</fullName>
    </recommendedName>
</protein>
<evidence type="ECO:0000256" key="8">
    <source>
        <dbReference type="ARBA" id="ARBA00023136"/>
    </source>
</evidence>
<dbReference type="InterPro" id="IPR058781">
    <property type="entry name" value="HH_AprE-like"/>
</dbReference>
<dbReference type="InterPro" id="IPR011053">
    <property type="entry name" value="Single_hybrid_motif"/>
</dbReference>
<dbReference type="Pfam" id="PF25994">
    <property type="entry name" value="HH_AprE"/>
    <property type="match status" value="1"/>
</dbReference>
<feature type="coiled-coil region" evidence="10">
    <location>
        <begin position="149"/>
        <end position="197"/>
    </location>
</feature>
<evidence type="ECO:0000313" key="14">
    <source>
        <dbReference type="Proteomes" id="UP001595443"/>
    </source>
</evidence>
<evidence type="ECO:0000256" key="3">
    <source>
        <dbReference type="ARBA" id="ARBA00022448"/>
    </source>
</evidence>
<proteinExistence type="inferred from homology"/>
<dbReference type="PANTHER" id="PTHR30386">
    <property type="entry name" value="MEMBRANE FUSION SUBUNIT OF EMRAB-TOLC MULTIDRUG EFFLUX PUMP"/>
    <property type="match status" value="1"/>
</dbReference>
<evidence type="ECO:0000256" key="7">
    <source>
        <dbReference type="ARBA" id="ARBA00022989"/>
    </source>
</evidence>
<feature type="domain" description="AprE-like long alpha-helical hairpin" evidence="11">
    <location>
        <begin position="88"/>
        <end position="275"/>
    </location>
</feature>
<dbReference type="RefSeq" id="WP_377834660.1">
    <property type="nucleotide sequence ID" value="NZ_JBHRSK010000016.1"/>
</dbReference>
<evidence type="ECO:0000256" key="9">
    <source>
        <dbReference type="RuleBase" id="RU365093"/>
    </source>
</evidence>
<sequence>MSKSNWSARLPLLVGFFALVLLLGGFGSWAVMSRLSGAVVAPGLIEVSENRQVVQHPDGGVVDKVLVKEGDRVEAGQRLIVLDGSLLRSELTIVENQFYEILARRGRLEAERDGATKIAFPEELGEAARVHPAVSTMMDGQVRLFEARNQSQQRQTDQLHKRREQIKSQVAGIDAQRDALKTQLDLIREELKTQQDLLSKGLAQATRVLALEREEARLRGLVGELTANRAEADGKITEIDIEILKLGTSRREEAITQLRDLGYRELELAERRRSLGEKLDRLDIRAPVSGIVYGLTVTTPRSVIRAAEPIMYIVPQDRPLVISAQVSPIHIDEVHVGQEVRIHFSAFSSRSTPELMGHIQVISADAFQDQRTHRSYYRAQIVIDKGQLARLGDKKLLPGMPVEAFIRTGDRTPLAYLLKPFTDYLNRAFREN</sequence>
<keyword evidence="14" id="KW-1185">Reference proteome</keyword>